<accession>A0A9P9WG93</accession>
<name>A0A9P9WG93_9PEZI</name>
<dbReference type="Proteomes" id="UP000829685">
    <property type="component" value="Unassembled WGS sequence"/>
</dbReference>
<evidence type="ECO:0000313" key="1">
    <source>
        <dbReference type="EMBL" id="KAI1862474.1"/>
    </source>
</evidence>
<dbReference type="AlphaFoldDB" id="A0A9P9WG93"/>
<evidence type="ECO:0000313" key="2">
    <source>
        <dbReference type="Proteomes" id="UP000829685"/>
    </source>
</evidence>
<protein>
    <submittedName>
        <fullName evidence="1">Uncharacterized protein</fullName>
    </submittedName>
</protein>
<dbReference type="EMBL" id="JAFIMR010000027">
    <property type="protein sequence ID" value="KAI1862474.1"/>
    <property type="molecule type" value="Genomic_DNA"/>
</dbReference>
<gene>
    <name evidence="1" type="ORF">JX265_009188</name>
</gene>
<reference evidence="1" key="1">
    <citation type="submission" date="2021-03" db="EMBL/GenBank/DDBJ databases">
        <title>Revisited historic fungal species revealed as producer of novel bioactive compounds through whole genome sequencing and comparative genomics.</title>
        <authorList>
            <person name="Vignolle G.A."/>
            <person name="Hochenegger N."/>
            <person name="Mach R.L."/>
            <person name="Mach-Aigner A.R."/>
            <person name="Javad Rahimi M."/>
            <person name="Salim K.A."/>
            <person name="Chan C.M."/>
            <person name="Lim L.B.L."/>
            <person name="Cai F."/>
            <person name="Druzhinina I.S."/>
            <person name="U'Ren J.M."/>
            <person name="Derntl C."/>
        </authorList>
    </citation>
    <scope>NUCLEOTIDE SEQUENCE</scope>
    <source>
        <strain evidence="1">TUCIM 5799</strain>
    </source>
</reference>
<proteinExistence type="predicted"/>
<comment type="caution">
    <text evidence="1">The sequence shown here is derived from an EMBL/GenBank/DDBJ whole genome shotgun (WGS) entry which is preliminary data.</text>
</comment>
<sequence length="159" mass="17387">MASASVHTGSYQSIPDSATPGLLFLKAFLPSYDALGKPPTPLRDFFSNETRFTTNSKDASPVGQVLQGFVKRVERLAKLYHEVAVAYDIGNGDGSRTVIFEGINGRVLKNDPEQRETRVKEVTVIELKPVDGKLVAVDVRTTMENHSLTQLQRQLGVGA</sequence>
<organism evidence="1 2">
    <name type="scientific">Neoarthrinium moseri</name>
    <dbReference type="NCBI Taxonomy" id="1658444"/>
    <lineage>
        <taxon>Eukaryota</taxon>
        <taxon>Fungi</taxon>
        <taxon>Dikarya</taxon>
        <taxon>Ascomycota</taxon>
        <taxon>Pezizomycotina</taxon>
        <taxon>Sordariomycetes</taxon>
        <taxon>Xylariomycetidae</taxon>
        <taxon>Amphisphaeriales</taxon>
        <taxon>Apiosporaceae</taxon>
        <taxon>Neoarthrinium</taxon>
    </lineage>
</organism>
<keyword evidence="2" id="KW-1185">Reference proteome</keyword>